<sequence>MRNKRLTLADAMRTLKVTIKDDGFELKSFAGKAFYGASGLRGKVEGIPEYFPISFSVWDESTPVEPKAELSKVLPGLDEQVAAQAAQISNLGSSITKLTTDLAETNASITQKSTSCVGAMTSLPFSVPASSVNEQHIDSARINKGSISEAHICGNTIEQETLSGVLTNTLHHVNPKEAGDVAKQLAKAVKSAFSVLEHASGEQDKEQPKEPNLSVGAFKIYHEGEVKVAVGPLSTDEIEAERKARKTAGTLNLKLELDTSEAKERLDEFRTLISKAVNSVITDALKPGGKLREAINQKADVSGLQSLSGRVSNLEACLVNQGNQIAELRSAYASSR</sequence>
<evidence type="ECO:0000313" key="1">
    <source>
        <dbReference type="EMBL" id="QHS46250.1"/>
    </source>
</evidence>
<gene>
    <name evidence="1" type="ORF">GW952_11920</name>
</gene>
<organism evidence="1 2">
    <name type="scientific">Klebsiella michiganensis</name>
    <dbReference type="NCBI Taxonomy" id="1134687"/>
    <lineage>
        <taxon>Bacteria</taxon>
        <taxon>Pseudomonadati</taxon>
        <taxon>Pseudomonadota</taxon>
        <taxon>Gammaproteobacteria</taxon>
        <taxon>Enterobacterales</taxon>
        <taxon>Enterobacteriaceae</taxon>
        <taxon>Klebsiella/Raoultella group</taxon>
        <taxon>Klebsiella</taxon>
    </lineage>
</organism>
<dbReference type="Proteomes" id="UP000464389">
    <property type="component" value="Chromosome"/>
</dbReference>
<dbReference type="AlphaFoldDB" id="A0A6P1UWC8"/>
<reference evidence="1 2" key="1">
    <citation type="submission" date="2020-01" db="EMBL/GenBank/DDBJ databases">
        <title>Bactrocera dorsalis gut bacteria genome.</title>
        <authorList>
            <person name="Zhang H."/>
            <person name="Cai Z."/>
        </authorList>
    </citation>
    <scope>NUCLEOTIDE SEQUENCE [LARGE SCALE GENOMIC DNA]</scope>
    <source>
        <strain evidence="1 2">BD177</strain>
    </source>
</reference>
<accession>A0A6P1UWC8</accession>
<dbReference type="RefSeq" id="WP_162121761.1">
    <property type="nucleotide sequence ID" value="NZ_CP048108.1"/>
</dbReference>
<protein>
    <submittedName>
        <fullName evidence="1">Uncharacterized protein</fullName>
    </submittedName>
</protein>
<evidence type="ECO:0000313" key="2">
    <source>
        <dbReference type="Proteomes" id="UP000464389"/>
    </source>
</evidence>
<proteinExistence type="predicted"/>
<dbReference type="EMBL" id="CP048108">
    <property type="protein sequence ID" value="QHS46250.1"/>
    <property type="molecule type" value="Genomic_DNA"/>
</dbReference>
<name>A0A6P1UWC8_9ENTR</name>